<dbReference type="SUPFAM" id="SSF74650">
    <property type="entry name" value="Galactose mutarotase-like"/>
    <property type="match status" value="1"/>
</dbReference>
<reference evidence="4 5" key="2">
    <citation type="submission" date="2024-08" db="EMBL/GenBank/DDBJ databases">
        <title>Phylogenomic analyses of a clade within the roseobacter group suggest taxonomic reassignments of species of the genera Aestuariivita, Citreicella, Loktanella, Nautella, Pelagibaca, Ruegeria, Thalassobius, Thiobacimonas and Tropicibacter, and the proposal o.</title>
        <authorList>
            <person name="Jeon C.O."/>
        </authorList>
    </citation>
    <scope>NUCLEOTIDE SEQUENCE [LARGE SCALE GENOMIC DNA]</scope>
    <source>
        <strain evidence="4 5">SS1-5</strain>
    </source>
</reference>
<name>A0AAN0MM39_9RHOB</name>
<dbReference type="PANTHER" id="PTHR10091">
    <property type="entry name" value="ALDOSE-1-EPIMERASE"/>
    <property type="match status" value="1"/>
</dbReference>
<gene>
    <name evidence="4" type="ORF">AABB31_09930</name>
</gene>
<dbReference type="EC" id="5.1.3.-" evidence="4"/>
<evidence type="ECO:0000313" key="4">
    <source>
        <dbReference type="EMBL" id="WZU69138.2"/>
    </source>
</evidence>
<dbReference type="RefSeq" id="WP_373635663.1">
    <property type="nucleotide sequence ID" value="NZ_CP151767.2"/>
</dbReference>
<dbReference type="InterPro" id="IPR047215">
    <property type="entry name" value="Galactose_mutarotase-like"/>
</dbReference>
<dbReference type="InterPro" id="IPR008183">
    <property type="entry name" value="Aldose_1/G6P_1-epimerase"/>
</dbReference>
<sequence length="322" mass="35324">MKPFGASAKGEDVHQISLSGGDLSLNLLTWGAVVQGLHLKGVDHPLTLGSSHLSDYEGTLRYHGSLIGPIANRISNARVRLDGIMYELERNEHGQIHLHSGAQATQLQVWDLIDRADDAVTLGLHLPDGMCGLPGNRDIRVTFKITARATLQMTVTGTTDAKTCMNFANHSYWNLDGSDTWAGHHLRVAADHVLPGTTHDYPTGEIADVTDTPMDFRTGQVVNPETHVFNQNFCVSDKRGPLQDVLWLTGKSGLQMILSTTEPGVQIYDGRVPNRPGRGTYEGLAIEAQCWPDAPNNPNFPSIIVTPDAPYEQITTWRFRTT</sequence>
<dbReference type="GO" id="GO:0006006">
    <property type="term" value="P:glucose metabolic process"/>
    <property type="evidence" value="ECO:0007669"/>
    <property type="project" value="TreeGrafter"/>
</dbReference>
<dbReference type="KEGG" id="yrh:AABB31_09930"/>
<dbReference type="EMBL" id="CP151767">
    <property type="protein sequence ID" value="WZU69138.2"/>
    <property type="molecule type" value="Genomic_DNA"/>
</dbReference>
<evidence type="ECO:0000256" key="3">
    <source>
        <dbReference type="ARBA" id="ARBA00023277"/>
    </source>
</evidence>
<dbReference type="GO" id="GO:0030246">
    <property type="term" value="F:carbohydrate binding"/>
    <property type="evidence" value="ECO:0007669"/>
    <property type="project" value="InterPro"/>
</dbReference>
<comment type="similarity">
    <text evidence="1">Belongs to the aldose epimerase family.</text>
</comment>
<dbReference type="PANTHER" id="PTHR10091:SF49">
    <property type="entry name" value="ALDOSE 1-EPIMERASE"/>
    <property type="match status" value="1"/>
</dbReference>
<evidence type="ECO:0000256" key="2">
    <source>
        <dbReference type="ARBA" id="ARBA00023235"/>
    </source>
</evidence>
<dbReference type="CDD" id="cd09019">
    <property type="entry name" value="galactose_mutarotase_like"/>
    <property type="match status" value="1"/>
</dbReference>
<dbReference type="GO" id="GO:0033499">
    <property type="term" value="P:galactose catabolic process via UDP-galactose, Leloir pathway"/>
    <property type="evidence" value="ECO:0007669"/>
    <property type="project" value="TreeGrafter"/>
</dbReference>
<dbReference type="AlphaFoldDB" id="A0AAN0MM39"/>
<keyword evidence="2 4" id="KW-0413">Isomerase</keyword>
<dbReference type="Proteomes" id="UP001470809">
    <property type="component" value="Chromosome"/>
</dbReference>
<accession>A0AAN0MM39</accession>
<dbReference type="GO" id="GO:0004034">
    <property type="term" value="F:aldose 1-epimerase activity"/>
    <property type="evidence" value="ECO:0007669"/>
    <property type="project" value="TreeGrafter"/>
</dbReference>
<organism evidence="4 5">
    <name type="scientific">Yoonia rhodophyticola</name>
    <dbReference type="NCBI Taxonomy" id="3137370"/>
    <lineage>
        <taxon>Bacteria</taxon>
        <taxon>Pseudomonadati</taxon>
        <taxon>Pseudomonadota</taxon>
        <taxon>Alphaproteobacteria</taxon>
        <taxon>Rhodobacterales</taxon>
        <taxon>Paracoccaceae</taxon>
        <taxon>Yoonia</taxon>
    </lineage>
</organism>
<dbReference type="Pfam" id="PF01263">
    <property type="entry name" value="Aldose_epim"/>
    <property type="match status" value="1"/>
</dbReference>
<protein>
    <submittedName>
        <fullName evidence="4">Aldose epimerase family protein</fullName>
        <ecNumber evidence="4">5.1.3.-</ecNumber>
    </submittedName>
</protein>
<dbReference type="Gene3D" id="2.70.98.10">
    <property type="match status" value="1"/>
</dbReference>
<evidence type="ECO:0000256" key="1">
    <source>
        <dbReference type="ARBA" id="ARBA00006206"/>
    </source>
</evidence>
<proteinExistence type="inferred from homology"/>
<dbReference type="InterPro" id="IPR011013">
    <property type="entry name" value="Gal_mutarotase_sf_dom"/>
</dbReference>
<keyword evidence="5" id="KW-1185">Reference proteome</keyword>
<reference evidence="5" key="1">
    <citation type="submission" date="2024-04" db="EMBL/GenBank/DDBJ databases">
        <title>Phylogenomic analyses of a clade within the roseobacter group suggest taxonomic reassignments of species of the genera Aestuariivita, Citreicella, Loktanella, Nautella, Pelagibaca, Ruegeria, Thalassobius, Thiobacimonas and Tropicibacter, and the proposal o.</title>
        <authorList>
            <person name="Jeon C.O."/>
        </authorList>
    </citation>
    <scope>NUCLEOTIDE SEQUENCE [LARGE SCALE GENOMIC DNA]</scope>
    <source>
        <strain evidence="5">SS1-5</strain>
    </source>
</reference>
<dbReference type="InterPro" id="IPR014718">
    <property type="entry name" value="GH-type_carb-bd"/>
</dbReference>
<evidence type="ECO:0000313" key="5">
    <source>
        <dbReference type="Proteomes" id="UP001470809"/>
    </source>
</evidence>
<keyword evidence="3" id="KW-0119">Carbohydrate metabolism</keyword>